<accession>A0ABV3MC41</accession>
<sequence>MRNFQINFITNTATIRWLKILRAFEKNYQCSTQGLAKISGSTTRTIVTDVTDLK</sequence>
<keyword evidence="2" id="KW-1185">Reference proteome</keyword>
<name>A0ABV3MC41_9ENTE</name>
<evidence type="ECO:0000313" key="1">
    <source>
        <dbReference type="EMBL" id="MEW3465024.1"/>
    </source>
</evidence>
<organism evidence="1 2">
    <name type="scientific">Enterococcus entomosocium</name>
    <dbReference type="NCBI Taxonomy" id="3034352"/>
    <lineage>
        <taxon>Bacteria</taxon>
        <taxon>Bacillati</taxon>
        <taxon>Bacillota</taxon>
        <taxon>Bacilli</taxon>
        <taxon>Lactobacillales</taxon>
        <taxon>Enterococcaceae</taxon>
        <taxon>Enterococcus</taxon>
    </lineage>
</organism>
<dbReference type="EMBL" id="JBFDTB010000002">
    <property type="protein sequence ID" value="MEW3465024.1"/>
    <property type="molecule type" value="Genomic_DNA"/>
</dbReference>
<protein>
    <submittedName>
        <fullName evidence="1">M protein trans-acting positive regulator</fullName>
    </submittedName>
</protein>
<feature type="non-terminal residue" evidence="1">
    <location>
        <position position="54"/>
    </location>
</feature>
<evidence type="ECO:0000313" key="2">
    <source>
        <dbReference type="Proteomes" id="UP001554047"/>
    </source>
</evidence>
<dbReference type="Proteomes" id="UP001554047">
    <property type="component" value="Unassembled WGS sequence"/>
</dbReference>
<reference evidence="1 2" key="1">
    <citation type="submission" date="2024-05" db="EMBL/GenBank/DDBJ databases">
        <title>Human gut microbiome strain richness.</title>
        <authorList>
            <person name="Chen-Liaw A."/>
        </authorList>
    </citation>
    <scope>NUCLEOTIDE SEQUENCE [LARGE SCALE GENOMIC DNA]</scope>
    <source>
        <strain evidence="1 2">J1100102st1_G3_J1100102_180507</strain>
    </source>
</reference>
<gene>
    <name evidence="1" type="ORF">AB1I55_02785</name>
</gene>
<comment type="caution">
    <text evidence="1">The sequence shown here is derived from an EMBL/GenBank/DDBJ whole genome shotgun (WGS) entry which is preliminary data.</text>
</comment>
<proteinExistence type="predicted"/>